<accession>A0ABZ0GP24</accession>
<dbReference type="Proteomes" id="UP001301442">
    <property type="component" value="Chromosome"/>
</dbReference>
<reference evidence="2" key="2">
    <citation type="journal article" date="2024" name="Int. J. Syst. Evol. Microbiol.">
        <title>Thalassotalea psychrophila sp. nov., Thalassotalea nanhaiensis sp. nov. and Thalassotalea fonticola sp. nov., three psychrophilic bacteria isolated from deep-sea sediment.</title>
        <authorList>
            <person name="Li A.Q."/>
            <person name="Qi X.Q."/>
            <person name="Zhang C."/>
            <person name="Huang X.G."/>
            <person name="Wen D.Y."/>
            <person name="Li X.G."/>
            <person name="Zhang W.J."/>
        </authorList>
    </citation>
    <scope>NUCLEOTIDE SEQUENCE</scope>
    <source>
        <strain evidence="2">S1-1</strain>
    </source>
</reference>
<gene>
    <name evidence="2" type="ORF">RI844_00035</name>
    <name evidence="1" type="ORF">RI844_20225</name>
</gene>
<dbReference type="RefSeq" id="WP_348396443.1">
    <property type="nucleotide sequence ID" value="NZ_CP136600.1"/>
</dbReference>
<sequence>MWHMVYKIYGKGHLLYVGEGSDVDARVDFHSKNAPWFKEADWIKECWLPNKEVAVMYETYLINTEKPSENKQKNNNSDMSIVTFDEDSIMWLDGHLNGHLRENY</sequence>
<evidence type="ECO:0008006" key="4">
    <source>
        <dbReference type="Google" id="ProtNLM"/>
    </source>
</evidence>
<protein>
    <recommendedName>
        <fullName evidence="4">GIY-YIG nuclease family protein</fullName>
    </recommendedName>
</protein>
<evidence type="ECO:0000313" key="1">
    <source>
        <dbReference type="EMBL" id="WOH37657.1"/>
    </source>
</evidence>
<reference evidence="2 3" key="1">
    <citation type="submission" date="2023-09" db="EMBL/GenBank/DDBJ databases">
        <authorList>
            <person name="Qi X."/>
        </authorList>
    </citation>
    <scope>NUCLEOTIDE SEQUENCE [LARGE SCALE GENOMIC DNA]</scope>
    <source>
        <strain evidence="2 3">S1-1</strain>
    </source>
</reference>
<dbReference type="EMBL" id="CP136600">
    <property type="protein sequence ID" value="WOH37657.1"/>
    <property type="molecule type" value="Genomic_DNA"/>
</dbReference>
<organism evidence="2 3">
    <name type="scientific">Thalassotalea fonticola</name>
    <dbReference type="NCBI Taxonomy" id="3065649"/>
    <lineage>
        <taxon>Bacteria</taxon>
        <taxon>Pseudomonadati</taxon>
        <taxon>Pseudomonadota</taxon>
        <taxon>Gammaproteobacteria</taxon>
        <taxon>Alteromonadales</taxon>
        <taxon>Colwelliaceae</taxon>
        <taxon>Thalassotalea</taxon>
    </lineage>
</organism>
<name>A0ABZ0GP24_9GAMM</name>
<keyword evidence="3" id="KW-1185">Reference proteome</keyword>
<dbReference type="SUPFAM" id="SSF82771">
    <property type="entry name" value="GIY-YIG endonuclease"/>
    <property type="match status" value="1"/>
</dbReference>
<evidence type="ECO:0000313" key="2">
    <source>
        <dbReference type="EMBL" id="WOH37667.1"/>
    </source>
</evidence>
<proteinExistence type="predicted"/>
<evidence type="ECO:0000313" key="3">
    <source>
        <dbReference type="Proteomes" id="UP001301442"/>
    </source>
</evidence>
<dbReference type="InterPro" id="IPR035901">
    <property type="entry name" value="GIY-YIG_endonuc_sf"/>
</dbReference>
<dbReference type="EMBL" id="CP136600">
    <property type="protein sequence ID" value="WOH37667.1"/>
    <property type="molecule type" value="Genomic_DNA"/>
</dbReference>